<dbReference type="SUPFAM" id="SSF144091">
    <property type="entry name" value="Rhomboid-like"/>
    <property type="match status" value="1"/>
</dbReference>
<evidence type="ECO:0000259" key="8">
    <source>
        <dbReference type="Pfam" id="PF01694"/>
    </source>
</evidence>
<dbReference type="Gene3D" id="1.20.1540.10">
    <property type="entry name" value="Rhomboid-like"/>
    <property type="match status" value="1"/>
</dbReference>
<feature type="transmembrane region" description="Helical" evidence="7">
    <location>
        <begin position="67"/>
        <end position="87"/>
    </location>
</feature>
<feature type="transmembrane region" description="Helical" evidence="7">
    <location>
        <begin position="235"/>
        <end position="255"/>
    </location>
</feature>
<feature type="transmembrane region" description="Helical" evidence="7">
    <location>
        <begin position="12"/>
        <end position="33"/>
    </location>
</feature>
<feature type="transmembrane region" description="Helical" evidence="7">
    <location>
        <begin position="177"/>
        <end position="195"/>
    </location>
</feature>
<evidence type="ECO:0000256" key="7">
    <source>
        <dbReference type="SAM" id="Phobius"/>
    </source>
</evidence>
<dbReference type="GO" id="GO:0006508">
    <property type="term" value="P:proteolysis"/>
    <property type="evidence" value="ECO:0007669"/>
    <property type="project" value="UniProtKB-KW"/>
</dbReference>
<dbReference type="PANTHER" id="PTHR43731">
    <property type="entry name" value="RHOMBOID PROTEASE"/>
    <property type="match status" value="1"/>
</dbReference>
<keyword evidence="3 7" id="KW-0812">Transmembrane</keyword>
<evidence type="ECO:0000256" key="5">
    <source>
        <dbReference type="ARBA" id="ARBA00022989"/>
    </source>
</evidence>
<dbReference type="InterPro" id="IPR050925">
    <property type="entry name" value="Rhomboid_protease_S54"/>
</dbReference>
<feature type="transmembrane region" description="Helical" evidence="7">
    <location>
        <begin position="99"/>
        <end position="117"/>
    </location>
</feature>
<proteinExistence type="inferred from homology"/>
<dbReference type="GO" id="GO:0008233">
    <property type="term" value="F:peptidase activity"/>
    <property type="evidence" value="ECO:0007669"/>
    <property type="project" value="UniProtKB-KW"/>
</dbReference>
<organism evidence="9 10">
    <name type="scientific">Tigheibacillus jepli</name>
    <dbReference type="NCBI Taxonomy" id="3035914"/>
    <lineage>
        <taxon>Bacteria</taxon>
        <taxon>Bacillati</taxon>
        <taxon>Bacillota</taxon>
        <taxon>Bacilli</taxon>
        <taxon>Bacillales</taxon>
        <taxon>Bacillaceae</taxon>
        <taxon>Tigheibacillus</taxon>
    </lineage>
</organism>
<dbReference type="EC" id="3.4.21.-" evidence="9"/>
<comment type="subcellular location">
    <subcellularLocation>
        <location evidence="1">Membrane</location>
        <topology evidence="1">Multi-pass membrane protein</topology>
    </subcellularLocation>
</comment>
<keyword evidence="5 7" id="KW-1133">Transmembrane helix</keyword>
<evidence type="ECO:0000256" key="1">
    <source>
        <dbReference type="ARBA" id="ARBA00004141"/>
    </source>
</evidence>
<keyword evidence="4 9" id="KW-0378">Hydrolase</keyword>
<sequence length="256" mass="29361">MFIRNEKSVKDFIRLYPVVSTLIIIHFVLWIIIDLLKLPIGESIYNYGAGVNLFIHAGEYWRLITPIFLHANLMHTLFNSFSLLIFGPALEQMLGKGKFIFAYFFAGIVGNIATYAFHPTAFMVFVGASGAIYGLFGIYMFMVLFRKHLVDRSDAQIVIVIFVIGLIMTFLQPNINIHAHVFGFIAGFALGPIILNNVRPYSPWRTYVEPKREDIGFDPNRWQKKHIIPAKIRRNWIWIILGILVILGLLSRIGLF</sequence>
<dbReference type="Proteomes" id="UP001228376">
    <property type="component" value="Unassembled WGS sequence"/>
</dbReference>
<feature type="transmembrane region" description="Helical" evidence="7">
    <location>
        <begin position="123"/>
        <end position="143"/>
    </location>
</feature>
<reference evidence="9 10" key="1">
    <citation type="submission" date="2023-10" db="EMBL/GenBank/DDBJ databases">
        <title>179-bfca-hs.</title>
        <authorList>
            <person name="Miliotis G."/>
            <person name="Sengupta P."/>
            <person name="Hameed A."/>
            <person name="Chuvochina M."/>
            <person name="Mcdonagh F."/>
            <person name="Simpson A.C."/>
            <person name="Singh N.K."/>
            <person name="Rekha P.D."/>
            <person name="Raman K."/>
            <person name="Hugenholtz P."/>
            <person name="Venkateswaran K."/>
        </authorList>
    </citation>
    <scope>NUCLEOTIDE SEQUENCE [LARGE SCALE GENOMIC DNA]</scope>
    <source>
        <strain evidence="9 10">179-BFC-A-HS</strain>
    </source>
</reference>
<protein>
    <submittedName>
        <fullName evidence="9">Rhomboid family intramembrane serine protease</fullName>
        <ecNumber evidence="9">3.4.21.-</ecNumber>
    </submittedName>
</protein>
<comment type="similarity">
    <text evidence="2">Belongs to the peptidase S54 family.</text>
</comment>
<name>A0ABU5CM81_9BACI</name>
<keyword evidence="10" id="KW-1185">Reference proteome</keyword>
<gene>
    <name evidence="9" type="ORF">P5G51_017560</name>
</gene>
<dbReference type="EMBL" id="JAROCA020000003">
    <property type="protein sequence ID" value="MDY0406904.1"/>
    <property type="molecule type" value="Genomic_DNA"/>
</dbReference>
<keyword evidence="6 7" id="KW-0472">Membrane</keyword>
<evidence type="ECO:0000313" key="9">
    <source>
        <dbReference type="EMBL" id="MDY0406904.1"/>
    </source>
</evidence>
<keyword evidence="9" id="KW-0645">Protease</keyword>
<dbReference type="PANTHER" id="PTHR43731:SF14">
    <property type="entry name" value="PRESENILIN-ASSOCIATED RHOMBOID-LIKE PROTEIN, MITOCHONDRIAL"/>
    <property type="match status" value="1"/>
</dbReference>
<feature type="transmembrane region" description="Helical" evidence="7">
    <location>
        <begin position="155"/>
        <end position="171"/>
    </location>
</feature>
<dbReference type="Pfam" id="PF01694">
    <property type="entry name" value="Rhomboid"/>
    <property type="match status" value="1"/>
</dbReference>
<evidence type="ECO:0000256" key="3">
    <source>
        <dbReference type="ARBA" id="ARBA00022692"/>
    </source>
</evidence>
<feature type="domain" description="Peptidase S54 rhomboid" evidence="8">
    <location>
        <begin position="58"/>
        <end position="196"/>
    </location>
</feature>
<evidence type="ECO:0000256" key="2">
    <source>
        <dbReference type="ARBA" id="ARBA00009045"/>
    </source>
</evidence>
<evidence type="ECO:0000313" key="10">
    <source>
        <dbReference type="Proteomes" id="UP001228376"/>
    </source>
</evidence>
<accession>A0ABU5CM81</accession>
<comment type="caution">
    <text evidence="9">The sequence shown here is derived from an EMBL/GenBank/DDBJ whole genome shotgun (WGS) entry which is preliminary data.</text>
</comment>
<evidence type="ECO:0000256" key="4">
    <source>
        <dbReference type="ARBA" id="ARBA00022801"/>
    </source>
</evidence>
<evidence type="ECO:0000256" key="6">
    <source>
        <dbReference type="ARBA" id="ARBA00023136"/>
    </source>
</evidence>
<dbReference type="InterPro" id="IPR035952">
    <property type="entry name" value="Rhomboid-like_sf"/>
</dbReference>
<dbReference type="InterPro" id="IPR022764">
    <property type="entry name" value="Peptidase_S54_rhomboid_dom"/>
</dbReference>
<dbReference type="RefSeq" id="WP_306066017.1">
    <property type="nucleotide sequence ID" value="NZ_JAROCA020000003.1"/>
</dbReference>